<name>A0A1T5HCT8_9BACT</name>
<dbReference type="AlphaFoldDB" id="A0A1T5HCT8"/>
<keyword evidence="9" id="KW-1185">Reference proteome</keyword>
<dbReference type="InterPro" id="IPR012944">
    <property type="entry name" value="SusD_RagB_dom"/>
</dbReference>
<gene>
    <name evidence="8" type="ORF">SAMN05660293_05322</name>
</gene>
<evidence type="ECO:0000313" key="8">
    <source>
        <dbReference type="EMBL" id="SKC18515.1"/>
    </source>
</evidence>
<dbReference type="Pfam" id="PF14322">
    <property type="entry name" value="SusD-like_3"/>
    <property type="match status" value="1"/>
</dbReference>
<evidence type="ECO:0000259" key="7">
    <source>
        <dbReference type="Pfam" id="PF14322"/>
    </source>
</evidence>
<dbReference type="Gene3D" id="1.25.40.390">
    <property type="match status" value="1"/>
</dbReference>
<dbReference type="STRING" id="651661.SAMN05660293_05322"/>
<accession>A0A1T5HCT8</accession>
<organism evidence="8 9">
    <name type="scientific">Dyadobacter psychrophilus</name>
    <dbReference type="NCBI Taxonomy" id="651661"/>
    <lineage>
        <taxon>Bacteria</taxon>
        <taxon>Pseudomonadati</taxon>
        <taxon>Bacteroidota</taxon>
        <taxon>Cytophagia</taxon>
        <taxon>Cytophagales</taxon>
        <taxon>Spirosomataceae</taxon>
        <taxon>Dyadobacter</taxon>
    </lineage>
</organism>
<comment type="subcellular location">
    <subcellularLocation>
        <location evidence="1">Cell outer membrane</location>
    </subcellularLocation>
</comment>
<protein>
    <submittedName>
        <fullName evidence="8">SusD family protein</fullName>
    </submittedName>
</protein>
<evidence type="ECO:0000259" key="6">
    <source>
        <dbReference type="Pfam" id="PF07980"/>
    </source>
</evidence>
<dbReference type="SUPFAM" id="SSF48452">
    <property type="entry name" value="TPR-like"/>
    <property type="match status" value="1"/>
</dbReference>
<dbReference type="GO" id="GO:0009279">
    <property type="term" value="C:cell outer membrane"/>
    <property type="evidence" value="ECO:0007669"/>
    <property type="project" value="UniProtKB-SubCell"/>
</dbReference>
<evidence type="ECO:0000313" key="9">
    <source>
        <dbReference type="Proteomes" id="UP000190897"/>
    </source>
</evidence>
<dbReference type="Pfam" id="PF07980">
    <property type="entry name" value="SusD_RagB"/>
    <property type="match status" value="1"/>
</dbReference>
<reference evidence="9" key="1">
    <citation type="submission" date="2017-02" db="EMBL/GenBank/DDBJ databases">
        <authorList>
            <person name="Varghese N."/>
            <person name="Submissions S."/>
        </authorList>
    </citation>
    <scope>NUCLEOTIDE SEQUENCE [LARGE SCALE GENOMIC DNA]</scope>
    <source>
        <strain evidence="9">DSM 22270</strain>
    </source>
</reference>
<comment type="similarity">
    <text evidence="2">Belongs to the SusD family.</text>
</comment>
<evidence type="ECO:0000256" key="5">
    <source>
        <dbReference type="ARBA" id="ARBA00023237"/>
    </source>
</evidence>
<sequence>MEKLRISALIALLAALGLLSGCQTDWLDVKRSKSDVMPASLADLQAILDNNIVVNSNYPMLGLVGSDNIYIPDERLGQAALKERNAYLWNADIYRGGSASEFSGTSQKIAYANIVLERLQKLSAPAQDNIKGQALFLRAYALHAMAQLFCKPFNQASAAGDVGLQIRHLSDPSHKVARSSVLETYQSIAYDATQAFALLAERPLYVSRPSKAAAAGLLARMHLNMGEYDKALEWADAALKSRSELLDFNVVDKAASGIFAFAAYSNKHQNPEVIFYAEGATGAATYGGYGVSFADTLLARAYKPTDLRKALYFIKNANGLFEPAGSYTGSISAFYGVATNEIYLIKAECLARLGQHQQGVALLNKLLTHRYQTGKYVAVQAGDAPSALKAILDERRKELAFYGHARWSDLRRLNLQQSQATTITRISGGTRYQLLPNSQRYVLPFPDLELQLSGITQNPR</sequence>
<dbReference type="EMBL" id="FUZA01000011">
    <property type="protein sequence ID" value="SKC18515.1"/>
    <property type="molecule type" value="Genomic_DNA"/>
</dbReference>
<dbReference type="Proteomes" id="UP000190897">
    <property type="component" value="Unassembled WGS sequence"/>
</dbReference>
<evidence type="ECO:0000256" key="1">
    <source>
        <dbReference type="ARBA" id="ARBA00004442"/>
    </source>
</evidence>
<evidence type="ECO:0000256" key="3">
    <source>
        <dbReference type="ARBA" id="ARBA00022729"/>
    </source>
</evidence>
<keyword evidence="5" id="KW-0998">Cell outer membrane</keyword>
<feature type="domain" description="SusD-like N-terminal" evidence="7">
    <location>
        <begin position="25"/>
        <end position="223"/>
    </location>
</feature>
<dbReference type="InterPro" id="IPR033985">
    <property type="entry name" value="SusD-like_N"/>
</dbReference>
<dbReference type="PROSITE" id="PS51257">
    <property type="entry name" value="PROKAR_LIPOPROTEIN"/>
    <property type="match status" value="1"/>
</dbReference>
<dbReference type="InterPro" id="IPR011990">
    <property type="entry name" value="TPR-like_helical_dom_sf"/>
</dbReference>
<keyword evidence="4" id="KW-0472">Membrane</keyword>
<proteinExistence type="inferred from homology"/>
<feature type="domain" description="RagB/SusD" evidence="6">
    <location>
        <begin position="341"/>
        <end position="459"/>
    </location>
</feature>
<evidence type="ECO:0000256" key="4">
    <source>
        <dbReference type="ARBA" id="ARBA00023136"/>
    </source>
</evidence>
<dbReference type="RefSeq" id="WP_170916733.1">
    <property type="nucleotide sequence ID" value="NZ_FUZA01000011.1"/>
</dbReference>
<keyword evidence="3" id="KW-0732">Signal</keyword>
<evidence type="ECO:0000256" key="2">
    <source>
        <dbReference type="ARBA" id="ARBA00006275"/>
    </source>
</evidence>